<dbReference type="InterPro" id="IPR042094">
    <property type="entry name" value="T2SS_GspF_sf"/>
</dbReference>
<comment type="caution">
    <text evidence="8">The sequence shown here is derived from an EMBL/GenBank/DDBJ whole genome shotgun (WGS) entry which is preliminary data.</text>
</comment>
<evidence type="ECO:0000256" key="4">
    <source>
        <dbReference type="ARBA" id="ARBA00022519"/>
    </source>
</evidence>
<dbReference type="RefSeq" id="WP_015542053.1">
    <property type="nucleotide sequence ID" value="NZ_CABJFK010000009.1"/>
</dbReference>
<dbReference type="GO" id="GO:0005886">
    <property type="term" value="C:plasma membrane"/>
    <property type="evidence" value="ECO:0007669"/>
    <property type="project" value="UniProtKB-SubCell"/>
</dbReference>
<comment type="similarity">
    <text evidence="2">Belongs to the GSP F family.</text>
</comment>
<dbReference type="AlphaFoldDB" id="A0A414J3I7"/>
<dbReference type="Pfam" id="PF00482">
    <property type="entry name" value="T2SSF"/>
    <property type="match status" value="2"/>
</dbReference>
<gene>
    <name evidence="8" type="ORF">DW740_11670</name>
</gene>
<keyword evidence="3" id="KW-1003">Cell membrane</keyword>
<evidence type="ECO:0000313" key="8">
    <source>
        <dbReference type="EMBL" id="RHE38995.1"/>
    </source>
</evidence>
<keyword evidence="7" id="KW-0472">Membrane</keyword>
<dbReference type="EMBL" id="QSKF01000009">
    <property type="protein sequence ID" value="RHE38995.1"/>
    <property type="molecule type" value="Genomic_DNA"/>
</dbReference>
<organism evidence="8 9">
    <name type="scientific">Blautia obeum</name>
    <dbReference type="NCBI Taxonomy" id="40520"/>
    <lineage>
        <taxon>Bacteria</taxon>
        <taxon>Bacillati</taxon>
        <taxon>Bacillota</taxon>
        <taxon>Clostridia</taxon>
        <taxon>Lachnospirales</taxon>
        <taxon>Lachnospiraceae</taxon>
        <taxon>Blautia</taxon>
    </lineage>
</organism>
<keyword evidence="4" id="KW-0997">Cell inner membrane</keyword>
<proteinExistence type="inferred from homology"/>
<keyword evidence="6" id="KW-1133">Transmembrane helix</keyword>
<dbReference type="InterPro" id="IPR018076">
    <property type="entry name" value="T2SS_GspF_dom"/>
</dbReference>
<evidence type="ECO:0000256" key="1">
    <source>
        <dbReference type="ARBA" id="ARBA00004429"/>
    </source>
</evidence>
<dbReference type="Proteomes" id="UP000283745">
    <property type="component" value="Unassembled WGS sequence"/>
</dbReference>
<reference evidence="8 9" key="1">
    <citation type="submission" date="2018-08" db="EMBL/GenBank/DDBJ databases">
        <title>A genome reference for cultivated species of the human gut microbiota.</title>
        <authorList>
            <person name="Zou Y."/>
            <person name="Xue W."/>
            <person name="Luo G."/>
        </authorList>
    </citation>
    <scope>NUCLEOTIDE SEQUENCE [LARGE SCALE GENOMIC DNA]</scope>
    <source>
        <strain evidence="8 9">AM28-23</strain>
    </source>
</reference>
<dbReference type="PRINTS" id="PR00812">
    <property type="entry name" value="BCTERIALGSPF"/>
</dbReference>
<dbReference type="Gene3D" id="1.20.81.30">
    <property type="entry name" value="Type II secretion system (T2SS), domain F"/>
    <property type="match status" value="2"/>
</dbReference>
<dbReference type="InterPro" id="IPR003004">
    <property type="entry name" value="GspF/PilC"/>
</dbReference>
<dbReference type="PANTHER" id="PTHR30012">
    <property type="entry name" value="GENERAL SECRETION PATHWAY PROTEIN"/>
    <property type="match status" value="1"/>
</dbReference>
<name>A0A414J3I7_9FIRM</name>
<keyword evidence="5" id="KW-0812">Transmembrane</keyword>
<evidence type="ECO:0000256" key="3">
    <source>
        <dbReference type="ARBA" id="ARBA00022475"/>
    </source>
</evidence>
<evidence type="ECO:0000256" key="7">
    <source>
        <dbReference type="ARBA" id="ARBA00023136"/>
    </source>
</evidence>
<evidence type="ECO:0000313" key="9">
    <source>
        <dbReference type="Proteomes" id="UP000283745"/>
    </source>
</evidence>
<evidence type="ECO:0000256" key="6">
    <source>
        <dbReference type="ARBA" id="ARBA00022989"/>
    </source>
</evidence>
<evidence type="ECO:0000256" key="5">
    <source>
        <dbReference type="ARBA" id="ARBA00022692"/>
    </source>
</evidence>
<comment type="subcellular location">
    <subcellularLocation>
        <location evidence="1">Cell inner membrane</location>
        <topology evidence="1">Multi-pass membrane protein</topology>
    </subcellularLocation>
</comment>
<dbReference type="GO" id="GO:0015628">
    <property type="term" value="P:protein secretion by the type II secretion system"/>
    <property type="evidence" value="ECO:0007669"/>
    <property type="project" value="TreeGrafter"/>
</dbReference>
<evidence type="ECO:0000256" key="2">
    <source>
        <dbReference type="ARBA" id="ARBA00005745"/>
    </source>
</evidence>
<protein>
    <submittedName>
        <fullName evidence="8">Type II secretion system F family protein</fullName>
    </submittedName>
</protein>
<sequence length="404" mass="44734">MPGYTYVAVDEKGKEKRGRMDAENRDAVSQQLKKDGLFPVEIKEQGALNKDIDFSIGKKVKPRDLSVFCRQFVSITQAGVPMKEALQMMTEQTENKWLKKATADVLVNVEKGNTLADSMASIPDIFPPMLVNMVAAGESSGSLEMSFNRMATHFEKEAKLKATIRKATIYPIILICAVIGVIAVMLLYVIPIFIDMFADLDVEMPALTMGVMNVSKWTVGHWYVILAVVVAVVIIYRLIYNTESGRLKIDYIKMKIPLFGKLTVKSACAQFARTMSTLMAAGISTTECLDTVSKIINNIHYKNALQKAKEEVMKGIPLSEPLAASEVFPPMVCHMTGIGEETGNMEEMLSKLADYYDEEVEITTQSVLAAMEPLIIVFMALIVGTLVIAVLMPIRSMYDGLDNL</sequence>
<dbReference type="PANTHER" id="PTHR30012:SF0">
    <property type="entry name" value="TYPE II SECRETION SYSTEM PROTEIN F-RELATED"/>
    <property type="match status" value="1"/>
</dbReference>
<accession>A0A414J3I7</accession>
<dbReference type="FunFam" id="1.20.81.30:FF:000001">
    <property type="entry name" value="Type II secretion system protein F"/>
    <property type="match status" value="2"/>
</dbReference>